<dbReference type="Gene3D" id="3.50.50.60">
    <property type="entry name" value="FAD/NAD(P)-binding domain"/>
    <property type="match status" value="2"/>
</dbReference>
<evidence type="ECO:0000256" key="6">
    <source>
        <dbReference type="PIRSR" id="PIRSR000350-4"/>
    </source>
</evidence>
<evidence type="ECO:0000313" key="9">
    <source>
        <dbReference type="EMBL" id="NNU17585.1"/>
    </source>
</evidence>
<feature type="binding site" evidence="5">
    <location>
        <position position="311"/>
    </location>
    <ligand>
        <name>FAD</name>
        <dbReference type="ChEBI" id="CHEBI:57692"/>
    </ligand>
</feature>
<comment type="cofactor">
    <cofactor evidence="5">
        <name>FAD</name>
        <dbReference type="ChEBI" id="CHEBI:57692"/>
    </cofactor>
    <text evidence="5">Binds 1 FAD per subunit.</text>
</comment>
<dbReference type="PANTHER" id="PTHR43014:SF4">
    <property type="entry name" value="PYRIDINE NUCLEOTIDE-DISULFIDE OXIDOREDUCTASE RCLA-RELATED"/>
    <property type="match status" value="1"/>
</dbReference>
<evidence type="ECO:0000256" key="1">
    <source>
        <dbReference type="ARBA" id="ARBA00007532"/>
    </source>
</evidence>
<dbReference type="Pfam" id="PF02852">
    <property type="entry name" value="Pyr_redox_dim"/>
    <property type="match status" value="1"/>
</dbReference>
<evidence type="ECO:0000256" key="4">
    <source>
        <dbReference type="PIRSR" id="PIRSR000350-2"/>
    </source>
</evidence>
<dbReference type="GO" id="GO:0050660">
    <property type="term" value="F:flavin adenine dinucleotide binding"/>
    <property type="evidence" value="ECO:0007669"/>
    <property type="project" value="TreeGrafter"/>
</dbReference>
<feature type="binding site" evidence="5">
    <location>
        <position position="266"/>
    </location>
    <ligand>
        <name>NAD(+)</name>
        <dbReference type="ChEBI" id="CHEBI:57540"/>
    </ligand>
</feature>
<feature type="binding site" evidence="5">
    <location>
        <position position="52"/>
    </location>
    <ligand>
        <name>FAD</name>
        <dbReference type="ChEBI" id="CHEBI:57692"/>
    </ligand>
</feature>
<keyword evidence="10" id="KW-1185">Reference proteome</keyword>
<feature type="domain" description="FAD/NAD(P)-binding" evidence="8">
    <location>
        <begin position="7"/>
        <end position="317"/>
    </location>
</feature>
<dbReference type="InterPro" id="IPR023753">
    <property type="entry name" value="FAD/NAD-binding_dom"/>
</dbReference>
<dbReference type="GO" id="GO:0004148">
    <property type="term" value="F:dihydrolipoyl dehydrogenase (NADH) activity"/>
    <property type="evidence" value="ECO:0007669"/>
    <property type="project" value="UniProtKB-EC"/>
</dbReference>
<comment type="caution">
    <text evidence="9">The sequence shown here is derived from an EMBL/GenBank/DDBJ whole genome shotgun (WGS) entry which is preliminary data.</text>
</comment>
<feature type="disulfide bond" description="Redox-active" evidence="6">
    <location>
        <begin position="43"/>
        <end position="48"/>
    </location>
</feature>
<keyword evidence="2" id="KW-0285">Flavoprotein</keyword>
<dbReference type="SUPFAM" id="SSF55424">
    <property type="entry name" value="FAD/NAD-linked reductases, dimerisation (C-terminal) domain"/>
    <property type="match status" value="1"/>
</dbReference>
<keyword evidence="5" id="KW-0520">NAD</keyword>
<feature type="domain" description="Pyridine nucleotide-disulphide oxidoreductase dimerisation" evidence="7">
    <location>
        <begin position="349"/>
        <end position="454"/>
    </location>
</feature>
<evidence type="ECO:0000313" key="10">
    <source>
        <dbReference type="Proteomes" id="UP000536835"/>
    </source>
</evidence>
<feature type="binding site" evidence="5">
    <location>
        <begin position="177"/>
        <end position="184"/>
    </location>
    <ligand>
        <name>NAD(+)</name>
        <dbReference type="ChEBI" id="CHEBI:57540"/>
    </ligand>
</feature>
<dbReference type="InterPro" id="IPR016156">
    <property type="entry name" value="FAD/NAD-linked_Rdtase_dimer_sf"/>
</dbReference>
<dbReference type="Gene3D" id="3.30.390.30">
    <property type="match status" value="1"/>
</dbReference>
<evidence type="ECO:0000256" key="2">
    <source>
        <dbReference type="ARBA" id="ARBA00022630"/>
    </source>
</evidence>
<evidence type="ECO:0000256" key="5">
    <source>
        <dbReference type="PIRSR" id="PIRSR000350-3"/>
    </source>
</evidence>
<dbReference type="PRINTS" id="PR00368">
    <property type="entry name" value="FADPNR"/>
</dbReference>
<reference evidence="9 10" key="1">
    <citation type="submission" date="2020-05" db="EMBL/GenBank/DDBJ databases">
        <title>Parvularcula mediterraneae sp. nov., isolated from polypropylene straw from shallow seawater of the seashore of Laganas in Zakynthos island, Greece.</title>
        <authorList>
            <person name="Szabo I."/>
            <person name="Al-Omari J."/>
            <person name="Rado J."/>
            <person name="Szerdahelyi G.S."/>
        </authorList>
    </citation>
    <scope>NUCLEOTIDE SEQUENCE [LARGE SCALE GENOMIC DNA]</scope>
    <source>
        <strain evidence="9 10">ZS-1/3</strain>
    </source>
</reference>
<sequence length="460" mass="48822">MPDVSCKIAVIGAGTAGLAAFRSARELTDDVLLIESGPLGTTCAREGCMPSKALIASAKVAATARGGESFGVKTSVKVDGPAVMKRVRRLRDHFVDGVIEGYRAIPEAQRLRGRAKFLAPGILDVGGRRVEAERIVIATGSEAVIPGDIAEATGGRFMTVGDIFELHGLPERLLILGSGVIGCEIADSMASLGVEVSCLSKGGDISFLSDPLVKSAAETILKGHFRLLPDAEFELLGWEGDVFSVKLAEGDGPQTEGFDAVLVATGRKPSLNDLNLEKAGLELDDQGTPQFDELTRLCRGSEDKPVFIAGDADAETMVLPRANWTGEAAGRNAANWPSVGKADAPPTMGICFTEPSMAQVGKRFSEVEDRDDLLIGCADFSDQGRAICEGRNEGILRIYGSAKDQKILGAEMIGPDAEHHAHILALMLRQEITISEAQEMPAYHPVTEEGLRTALRNLSD</sequence>
<keyword evidence="9" id="KW-0560">Oxidoreductase</keyword>
<dbReference type="InterPro" id="IPR036188">
    <property type="entry name" value="FAD/NAD-bd_sf"/>
</dbReference>
<dbReference type="PANTHER" id="PTHR43014">
    <property type="entry name" value="MERCURIC REDUCTASE"/>
    <property type="match status" value="1"/>
</dbReference>
<organism evidence="9 10">
    <name type="scientific">Parvularcula mediterranea</name>
    <dbReference type="NCBI Taxonomy" id="2732508"/>
    <lineage>
        <taxon>Bacteria</taxon>
        <taxon>Pseudomonadati</taxon>
        <taxon>Pseudomonadota</taxon>
        <taxon>Alphaproteobacteria</taxon>
        <taxon>Parvularculales</taxon>
        <taxon>Parvularculaceae</taxon>
        <taxon>Parvularcula</taxon>
    </lineage>
</organism>
<dbReference type="EC" id="1.8.1.4" evidence="9"/>
<dbReference type="SUPFAM" id="SSF51905">
    <property type="entry name" value="FAD/NAD(P)-binding domain"/>
    <property type="match status" value="1"/>
</dbReference>
<dbReference type="InterPro" id="IPR004099">
    <property type="entry name" value="Pyr_nucl-diS_OxRdtase_dimer"/>
</dbReference>
<dbReference type="Pfam" id="PF07992">
    <property type="entry name" value="Pyr_redox_2"/>
    <property type="match status" value="1"/>
</dbReference>
<dbReference type="PIRSF" id="PIRSF000350">
    <property type="entry name" value="Mercury_reductase_MerA"/>
    <property type="match status" value="1"/>
</dbReference>
<name>A0A7Y3W683_9PROT</name>
<dbReference type="GO" id="GO:0003955">
    <property type="term" value="F:NAD(P)H dehydrogenase (quinone) activity"/>
    <property type="evidence" value="ECO:0007669"/>
    <property type="project" value="TreeGrafter"/>
</dbReference>
<protein>
    <submittedName>
        <fullName evidence="9">Dihydrolipoyl dehydrogenase</fullName>
        <ecNumber evidence="9">1.8.1.4</ecNumber>
    </submittedName>
</protein>
<dbReference type="AlphaFoldDB" id="A0A7Y3W683"/>
<accession>A0A7Y3W683</accession>
<evidence type="ECO:0000256" key="3">
    <source>
        <dbReference type="ARBA" id="ARBA00022827"/>
    </source>
</evidence>
<keyword evidence="5" id="KW-0547">Nucleotide-binding</keyword>
<dbReference type="PRINTS" id="PR00411">
    <property type="entry name" value="PNDRDTASEI"/>
</dbReference>
<dbReference type="Proteomes" id="UP000536835">
    <property type="component" value="Unassembled WGS sequence"/>
</dbReference>
<dbReference type="EMBL" id="JABFCX010000003">
    <property type="protein sequence ID" value="NNU17585.1"/>
    <property type="molecule type" value="Genomic_DNA"/>
</dbReference>
<keyword evidence="3 5" id="KW-0274">FAD</keyword>
<proteinExistence type="inferred from homology"/>
<comment type="similarity">
    <text evidence="1">Belongs to the class-I pyridine nucleotide-disulfide oxidoreductase family.</text>
</comment>
<dbReference type="InterPro" id="IPR001100">
    <property type="entry name" value="Pyr_nuc-diS_OxRdtase"/>
</dbReference>
<evidence type="ECO:0000259" key="8">
    <source>
        <dbReference type="Pfam" id="PF07992"/>
    </source>
</evidence>
<evidence type="ECO:0000259" key="7">
    <source>
        <dbReference type="Pfam" id="PF02852"/>
    </source>
</evidence>
<dbReference type="NCBIfam" id="NF004939">
    <property type="entry name" value="PRK06292.1-1"/>
    <property type="match status" value="1"/>
</dbReference>
<feature type="binding site" evidence="5">
    <location>
        <begin position="139"/>
        <end position="141"/>
    </location>
    <ligand>
        <name>FAD</name>
        <dbReference type="ChEBI" id="CHEBI:57692"/>
    </ligand>
</feature>
<gene>
    <name evidence="9" type="ORF">HK107_14735</name>
</gene>
<feature type="active site" description="Proton acceptor" evidence="4">
    <location>
        <position position="444"/>
    </location>
</feature>
<dbReference type="RefSeq" id="WP_173201156.1">
    <property type="nucleotide sequence ID" value="NZ_JABFCX010000003.1"/>
</dbReference>